<dbReference type="OrthoDB" id="3169708at2"/>
<protein>
    <submittedName>
        <fullName evidence="6">Peptide/nickel transport system ATP-binding protein</fullName>
    </submittedName>
</protein>
<accession>A0A3N1CWC9</accession>
<keyword evidence="7" id="KW-1185">Reference proteome</keyword>
<dbReference type="PROSITE" id="PS50893">
    <property type="entry name" value="ABC_TRANSPORTER_2"/>
    <property type="match status" value="2"/>
</dbReference>
<sequence length="524" mass="55370">MTEPLLDVRDLTVRFPGPVEAVRGVSFTVGRGRIVAMVGESGSGKSVTARSLVGLAGDRAEVNAAALSFAGRDLRGLDARGWRAVRGRRIGFVLQDALGSLDPLRRVGAEIAEPLREHRTVPPAGIPAEVARLLKAVGVPSPGTRARQYPHELSGGLRQRALLASALAARPDLLIADEPTTALDATVRRQVLTLLRALADTGTAVLLITHDLGVVAEIADHVHVMREGGFVENGPARRVLDEPAHAYTRSLVGAASGPRAEPAIGPARTVLRGENLVKRFPVPGRGVLTAVSGVSLDVREGRVLGLVGESGSGKTTVGRILAGLARPDSGAVRLDGRPWEALRGRARRAARRRVQMVYQYPLGSFDPRRTAGRLLVEPLRAGGVPADERPDRCAALLDGVGLPADVLGRKGSELSGGQAQRLAIARALACDPDVIVCDEPVSALDASVQARVLDVFAEIRARRSVAFVLISHDLGVVRRLADDVAVMKDGAVVESGPADRVLDEPAHPYTRELLAAVPRLDRSG</sequence>
<dbReference type="PROSITE" id="PS00211">
    <property type="entry name" value="ABC_TRANSPORTER_1"/>
    <property type="match status" value="1"/>
</dbReference>
<dbReference type="NCBIfam" id="NF008453">
    <property type="entry name" value="PRK11308.1"/>
    <property type="match status" value="2"/>
</dbReference>
<dbReference type="GO" id="GO:0015833">
    <property type="term" value="P:peptide transport"/>
    <property type="evidence" value="ECO:0007669"/>
    <property type="project" value="InterPro"/>
</dbReference>
<evidence type="ECO:0000256" key="3">
    <source>
        <dbReference type="ARBA" id="ARBA00022741"/>
    </source>
</evidence>
<evidence type="ECO:0000256" key="4">
    <source>
        <dbReference type="ARBA" id="ARBA00022840"/>
    </source>
</evidence>
<evidence type="ECO:0000259" key="5">
    <source>
        <dbReference type="PROSITE" id="PS50893"/>
    </source>
</evidence>
<reference evidence="6 7" key="1">
    <citation type="submission" date="2018-11" db="EMBL/GenBank/DDBJ databases">
        <title>Sequencing the genomes of 1000 actinobacteria strains.</title>
        <authorList>
            <person name="Klenk H.-P."/>
        </authorList>
    </citation>
    <scope>NUCLEOTIDE SEQUENCE [LARGE SCALE GENOMIC DNA]</scope>
    <source>
        <strain evidence="6 7">DSM 44254</strain>
    </source>
</reference>
<dbReference type="InterPro" id="IPR017871">
    <property type="entry name" value="ABC_transporter-like_CS"/>
</dbReference>
<feature type="domain" description="ABC transporter" evidence="5">
    <location>
        <begin position="6"/>
        <end position="252"/>
    </location>
</feature>
<dbReference type="GO" id="GO:0055085">
    <property type="term" value="P:transmembrane transport"/>
    <property type="evidence" value="ECO:0007669"/>
    <property type="project" value="UniProtKB-ARBA"/>
</dbReference>
<dbReference type="Pfam" id="PF08352">
    <property type="entry name" value="oligo_HPY"/>
    <property type="match status" value="2"/>
</dbReference>
<name>A0A3N1CWC9_9ACTN</name>
<evidence type="ECO:0000256" key="2">
    <source>
        <dbReference type="ARBA" id="ARBA00022448"/>
    </source>
</evidence>
<dbReference type="InterPro" id="IPR050319">
    <property type="entry name" value="ABC_transp_ATP-bind"/>
</dbReference>
<dbReference type="GO" id="GO:0016887">
    <property type="term" value="F:ATP hydrolysis activity"/>
    <property type="evidence" value="ECO:0007669"/>
    <property type="project" value="InterPro"/>
</dbReference>
<dbReference type="EMBL" id="RJKE01000001">
    <property type="protein sequence ID" value="ROO85596.1"/>
    <property type="molecule type" value="Genomic_DNA"/>
</dbReference>
<dbReference type="Pfam" id="PF00005">
    <property type="entry name" value="ABC_tran"/>
    <property type="match status" value="2"/>
</dbReference>
<feature type="domain" description="ABC transporter" evidence="5">
    <location>
        <begin position="271"/>
        <end position="514"/>
    </location>
</feature>
<dbReference type="SUPFAM" id="SSF52540">
    <property type="entry name" value="P-loop containing nucleoside triphosphate hydrolases"/>
    <property type="match status" value="2"/>
</dbReference>
<dbReference type="RefSeq" id="WP_123665083.1">
    <property type="nucleotide sequence ID" value="NZ_RJKE01000001.1"/>
</dbReference>
<evidence type="ECO:0000313" key="7">
    <source>
        <dbReference type="Proteomes" id="UP000272400"/>
    </source>
</evidence>
<dbReference type="Gene3D" id="3.40.50.300">
    <property type="entry name" value="P-loop containing nucleotide triphosphate hydrolases"/>
    <property type="match status" value="2"/>
</dbReference>
<dbReference type="InterPro" id="IPR013563">
    <property type="entry name" value="Oligopep_ABC_C"/>
</dbReference>
<dbReference type="InterPro" id="IPR003439">
    <property type="entry name" value="ABC_transporter-like_ATP-bd"/>
</dbReference>
<keyword evidence="2" id="KW-0813">Transport</keyword>
<dbReference type="PANTHER" id="PTHR43776:SF7">
    <property type="entry name" value="D,D-DIPEPTIDE TRANSPORT ATP-BINDING PROTEIN DDPF-RELATED"/>
    <property type="match status" value="1"/>
</dbReference>
<evidence type="ECO:0000313" key="6">
    <source>
        <dbReference type="EMBL" id="ROO85596.1"/>
    </source>
</evidence>
<comment type="caution">
    <text evidence="6">The sequence shown here is derived from an EMBL/GenBank/DDBJ whole genome shotgun (WGS) entry which is preliminary data.</text>
</comment>
<gene>
    <name evidence="6" type="ORF">EDD29_3142</name>
</gene>
<dbReference type="CDD" id="cd03257">
    <property type="entry name" value="ABC_NikE_OppD_transporters"/>
    <property type="match status" value="2"/>
</dbReference>
<organism evidence="6 7">
    <name type="scientific">Actinocorallia herbida</name>
    <dbReference type="NCBI Taxonomy" id="58109"/>
    <lineage>
        <taxon>Bacteria</taxon>
        <taxon>Bacillati</taxon>
        <taxon>Actinomycetota</taxon>
        <taxon>Actinomycetes</taxon>
        <taxon>Streptosporangiales</taxon>
        <taxon>Thermomonosporaceae</taxon>
        <taxon>Actinocorallia</taxon>
    </lineage>
</organism>
<keyword evidence="3" id="KW-0547">Nucleotide-binding</keyword>
<keyword evidence="4 6" id="KW-0067">ATP-binding</keyword>
<dbReference type="GO" id="GO:0005524">
    <property type="term" value="F:ATP binding"/>
    <property type="evidence" value="ECO:0007669"/>
    <property type="project" value="UniProtKB-KW"/>
</dbReference>
<proteinExistence type="inferred from homology"/>
<dbReference type="Proteomes" id="UP000272400">
    <property type="component" value="Unassembled WGS sequence"/>
</dbReference>
<comment type="similarity">
    <text evidence="1">Belongs to the ABC transporter superfamily.</text>
</comment>
<dbReference type="SMART" id="SM00382">
    <property type="entry name" value="AAA"/>
    <property type="match status" value="2"/>
</dbReference>
<dbReference type="AlphaFoldDB" id="A0A3N1CWC9"/>
<dbReference type="PANTHER" id="PTHR43776">
    <property type="entry name" value="TRANSPORT ATP-BINDING PROTEIN"/>
    <property type="match status" value="1"/>
</dbReference>
<dbReference type="InterPro" id="IPR027417">
    <property type="entry name" value="P-loop_NTPase"/>
</dbReference>
<evidence type="ECO:0000256" key="1">
    <source>
        <dbReference type="ARBA" id="ARBA00005417"/>
    </source>
</evidence>
<dbReference type="InterPro" id="IPR003593">
    <property type="entry name" value="AAA+_ATPase"/>
</dbReference>